<evidence type="ECO:0000259" key="6">
    <source>
        <dbReference type="Pfam" id="PF04873"/>
    </source>
</evidence>
<reference evidence="7" key="2">
    <citation type="journal article" date="2023" name="Plants (Basel)">
        <title>Annotation of the Turnera subulata (Passifloraceae) Draft Genome Reveals the S-Locus Evolved after the Divergence of Turneroideae from Passifloroideae in a Stepwise Manner.</title>
        <authorList>
            <person name="Henning P.M."/>
            <person name="Roalson E.H."/>
            <person name="Mir W."/>
            <person name="McCubbin A.G."/>
            <person name="Shore J.S."/>
        </authorList>
    </citation>
    <scope>NUCLEOTIDE SEQUENCE</scope>
    <source>
        <strain evidence="7">F60SS</strain>
    </source>
</reference>
<comment type="similarity">
    <text evidence="2">Belongs to the EIN3 family.</text>
</comment>
<dbReference type="InterPro" id="IPR047091">
    <property type="entry name" value="EIN3-like_DNA-bd"/>
</dbReference>
<dbReference type="InterPro" id="IPR006957">
    <property type="entry name" value="EIN3"/>
</dbReference>
<evidence type="ECO:0000256" key="1">
    <source>
        <dbReference type="ARBA" id="ARBA00004123"/>
    </source>
</evidence>
<reference evidence="7" key="1">
    <citation type="submission" date="2022-02" db="EMBL/GenBank/DDBJ databases">
        <authorList>
            <person name="Henning P.M."/>
            <person name="McCubbin A.G."/>
            <person name="Shore J.S."/>
        </authorList>
    </citation>
    <scope>NUCLEOTIDE SEQUENCE</scope>
    <source>
        <strain evidence="7">F60SS</strain>
        <tissue evidence="7">Leaves</tissue>
    </source>
</reference>
<evidence type="ECO:0000313" key="7">
    <source>
        <dbReference type="EMBL" id="KAJ4839728.1"/>
    </source>
</evidence>
<dbReference type="Gene3D" id="1.10.3180.10">
    <property type="entry name" value="DNA-binding domain of EIN3-like"/>
    <property type="match status" value="1"/>
</dbReference>
<dbReference type="GO" id="GO:0009873">
    <property type="term" value="P:ethylene-activated signaling pathway"/>
    <property type="evidence" value="ECO:0007669"/>
    <property type="project" value="UniProtKB-KW"/>
</dbReference>
<sequence length="381" mass="43460">LLAKGASISIIMVELQEVADLPRNVGEAEGVNSEEEEKEEGEEEEEEDISYDELKTRMWKDRQRMQKLKEKRDNHEEASRQAKQEACRRKKMSRAQDSVLNALTAVVKHMMPQMDRMRRLVRQSKCLQDKMTAKETATWSKVINQEEALMQMTEKCLKISPSEEEEGKKEEIEKQREDNSDEDESNQQKRKCVFDREARAPDKLYACQNILCPMGEVGFGFADKNSRIDHQFQCLYRPDHLQGSETSQETADGDSSDTSANSFPLHQLPFFSPDQLATTLVDNSTTDNILSVADWANLELSKVNTSSNQPAVTELGEKSGTKDAGYWPSSEIDELVMLDDIAFQSHHQVGQSSTQENMQGEGFTSVWDLKYDHWSDEDINS</sequence>
<keyword evidence="3" id="KW-0936">Ethylene signaling pathway</keyword>
<feature type="non-terminal residue" evidence="7">
    <location>
        <position position="1"/>
    </location>
</feature>
<dbReference type="Pfam" id="PF04873">
    <property type="entry name" value="EIN3_DNA-bd"/>
    <property type="match status" value="1"/>
</dbReference>
<gene>
    <name evidence="7" type="ORF">Tsubulata_045224</name>
</gene>
<keyword evidence="8" id="KW-1185">Reference proteome</keyword>
<feature type="compositionally biased region" description="Acidic residues" evidence="5">
    <location>
        <begin position="32"/>
        <end position="51"/>
    </location>
</feature>
<feature type="region of interest" description="Disordered" evidence="5">
    <location>
        <begin position="158"/>
        <end position="190"/>
    </location>
</feature>
<evidence type="ECO:0000313" key="8">
    <source>
        <dbReference type="Proteomes" id="UP001141552"/>
    </source>
</evidence>
<dbReference type="SUPFAM" id="SSF116768">
    <property type="entry name" value="DNA-binding domain of EIN3-like"/>
    <property type="match status" value="1"/>
</dbReference>
<feature type="compositionally biased region" description="Basic and acidic residues" evidence="5">
    <location>
        <begin position="166"/>
        <end position="178"/>
    </location>
</feature>
<accession>A0A9Q0JFG7</accession>
<dbReference type="PANTHER" id="PTHR33305">
    <property type="entry name" value="ETHYLENE INSENSITIVE 3-LIKE 2 PROTEIN"/>
    <property type="match status" value="1"/>
</dbReference>
<feature type="region of interest" description="Disordered" evidence="5">
    <location>
        <begin position="21"/>
        <end position="93"/>
    </location>
</feature>
<proteinExistence type="inferred from homology"/>
<dbReference type="PANTHER" id="PTHR33305:SF29">
    <property type="entry name" value="ETHYLENE INSENSITIVE 3-LIKE 5 PROTEIN"/>
    <property type="match status" value="1"/>
</dbReference>
<evidence type="ECO:0000256" key="2">
    <source>
        <dbReference type="ARBA" id="ARBA00009416"/>
    </source>
</evidence>
<dbReference type="AlphaFoldDB" id="A0A9Q0JFG7"/>
<evidence type="ECO:0000256" key="4">
    <source>
        <dbReference type="ARBA" id="ARBA00023242"/>
    </source>
</evidence>
<comment type="caution">
    <text evidence="7">The sequence shown here is derived from an EMBL/GenBank/DDBJ whole genome shotgun (WGS) entry which is preliminary data.</text>
</comment>
<dbReference type="InterPro" id="IPR023278">
    <property type="entry name" value="Ethylene_insens-like_DNA-bd"/>
</dbReference>
<evidence type="ECO:0000256" key="5">
    <source>
        <dbReference type="SAM" id="MobiDB-lite"/>
    </source>
</evidence>
<feature type="compositionally biased region" description="Basic and acidic residues" evidence="5">
    <location>
        <begin position="52"/>
        <end position="87"/>
    </location>
</feature>
<organism evidence="7 8">
    <name type="scientific">Turnera subulata</name>
    <dbReference type="NCBI Taxonomy" id="218843"/>
    <lineage>
        <taxon>Eukaryota</taxon>
        <taxon>Viridiplantae</taxon>
        <taxon>Streptophyta</taxon>
        <taxon>Embryophyta</taxon>
        <taxon>Tracheophyta</taxon>
        <taxon>Spermatophyta</taxon>
        <taxon>Magnoliopsida</taxon>
        <taxon>eudicotyledons</taxon>
        <taxon>Gunneridae</taxon>
        <taxon>Pentapetalae</taxon>
        <taxon>rosids</taxon>
        <taxon>fabids</taxon>
        <taxon>Malpighiales</taxon>
        <taxon>Passifloraceae</taxon>
        <taxon>Turnera</taxon>
    </lineage>
</organism>
<dbReference type="GO" id="GO:0003677">
    <property type="term" value="F:DNA binding"/>
    <property type="evidence" value="ECO:0007669"/>
    <property type="project" value="TreeGrafter"/>
</dbReference>
<keyword evidence="4" id="KW-0539">Nucleus</keyword>
<feature type="domain" description="Ethylene insensitive 3-like DNA-binding" evidence="6">
    <location>
        <begin position="102"/>
        <end position="147"/>
    </location>
</feature>
<protein>
    <recommendedName>
        <fullName evidence="6">Ethylene insensitive 3-like DNA-binding domain-containing protein</fullName>
    </recommendedName>
</protein>
<dbReference type="GO" id="GO:0005634">
    <property type="term" value="C:nucleus"/>
    <property type="evidence" value="ECO:0007669"/>
    <property type="project" value="UniProtKB-SubCell"/>
</dbReference>
<dbReference type="GO" id="GO:0003700">
    <property type="term" value="F:DNA-binding transcription factor activity"/>
    <property type="evidence" value="ECO:0007669"/>
    <property type="project" value="InterPro"/>
</dbReference>
<dbReference type="OrthoDB" id="2017676at2759"/>
<dbReference type="EMBL" id="JAKUCV010003213">
    <property type="protein sequence ID" value="KAJ4839728.1"/>
    <property type="molecule type" value="Genomic_DNA"/>
</dbReference>
<dbReference type="Proteomes" id="UP001141552">
    <property type="component" value="Unassembled WGS sequence"/>
</dbReference>
<comment type="subcellular location">
    <subcellularLocation>
        <location evidence="1">Nucleus</location>
    </subcellularLocation>
</comment>
<name>A0A9Q0JFG7_9ROSI</name>
<evidence type="ECO:0000256" key="3">
    <source>
        <dbReference type="ARBA" id="ARBA00022745"/>
    </source>
</evidence>